<dbReference type="AlphaFoldDB" id="A0ABD3GVN0"/>
<dbReference type="EMBL" id="JBJQOH010000006">
    <property type="protein sequence ID" value="KAL3682237.1"/>
    <property type="molecule type" value="Genomic_DNA"/>
</dbReference>
<comment type="caution">
    <text evidence="1">The sequence shown here is derived from an EMBL/GenBank/DDBJ whole genome shotgun (WGS) entry which is preliminary data.</text>
</comment>
<gene>
    <name evidence="1" type="ORF">R1sor_000259</name>
</gene>
<name>A0ABD3GVN0_9MARC</name>
<keyword evidence="2" id="KW-1185">Reference proteome</keyword>
<organism evidence="1 2">
    <name type="scientific">Riccia sorocarpa</name>
    <dbReference type="NCBI Taxonomy" id="122646"/>
    <lineage>
        <taxon>Eukaryota</taxon>
        <taxon>Viridiplantae</taxon>
        <taxon>Streptophyta</taxon>
        <taxon>Embryophyta</taxon>
        <taxon>Marchantiophyta</taxon>
        <taxon>Marchantiopsida</taxon>
        <taxon>Marchantiidae</taxon>
        <taxon>Marchantiales</taxon>
        <taxon>Ricciaceae</taxon>
        <taxon>Riccia</taxon>
    </lineage>
</organism>
<sequence length="146" mass="15973">MSSSCVADFLDHFATVQWAFTIKDTRFIATPESSVIVQDSGIFQSGSLQKPQNVHYASITSKELEGTFCLGLYGFKDLLKERNVCNKTATMYCGQTLENPKLIPSLPFYYVDDTSRCVEALSLNSGTSALVVVVVGLEGSHKFALS</sequence>
<protein>
    <submittedName>
        <fullName evidence="1">Uncharacterized protein</fullName>
    </submittedName>
</protein>
<accession>A0ABD3GVN0</accession>
<evidence type="ECO:0000313" key="1">
    <source>
        <dbReference type="EMBL" id="KAL3682237.1"/>
    </source>
</evidence>
<reference evidence="1 2" key="1">
    <citation type="submission" date="2024-09" db="EMBL/GenBank/DDBJ databases">
        <title>Chromosome-scale assembly of Riccia sorocarpa.</title>
        <authorList>
            <person name="Paukszto L."/>
        </authorList>
    </citation>
    <scope>NUCLEOTIDE SEQUENCE [LARGE SCALE GENOMIC DNA]</scope>
    <source>
        <strain evidence="1">LP-2024</strain>
        <tissue evidence="1">Aerial parts of the thallus</tissue>
    </source>
</reference>
<evidence type="ECO:0000313" key="2">
    <source>
        <dbReference type="Proteomes" id="UP001633002"/>
    </source>
</evidence>
<dbReference type="Proteomes" id="UP001633002">
    <property type="component" value="Unassembled WGS sequence"/>
</dbReference>
<proteinExistence type="predicted"/>